<dbReference type="GO" id="GO:0005794">
    <property type="term" value="C:Golgi apparatus"/>
    <property type="evidence" value="ECO:0007669"/>
    <property type="project" value="TreeGrafter"/>
</dbReference>
<keyword evidence="4" id="KW-0547">Nucleotide-binding</keyword>
<keyword evidence="2 5" id="KW-0378">Hydrolase</keyword>
<keyword evidence="7" id="KW-0472">Membrane</keyword>
<evidence type="ECO:0000256" key="7">
    <source>
        <dbReference type="SAM" id="Phobius"/>
    </source>
</evidence>
<evidence type="ECO:0000256" key="6">
    <source>
        <dbReference type="SAM" id="MobiDB-lite"/>
    </source>
</evidence>
<name>A0A6V8R297_TRIAP</name>
<evidence type="ECO:0000256" key="5">
    <source>
        <dbReference type="RuleBase" id="RU003833"/>
    </source>
</evidence>
<evidence type="ECO:0000256" key="2">
    <source>
        <dbReference type="ARBA" id="ARBA00022801"/>
    </source>
</evidence>
<dbReference type="EMBL" id="BLZH01000010">
    <property type="protein sequence ID" value="GFP58216.1"/>
    <property type="molecule type" value="Genomic_DNA"/>
</dbReference>
<sequence length="873" mass="96599">MCFETMESERHVRWNPPSRGAISNIAPLSKRLWRLVKRIFPPIDLHRKREEGLDHLRKKPWAADANATDTAQPAGAEDRHSIQVNVVNHLFFAQFNFPGTDLTTLAVYGTKGIVLGTKKLDMKKLGKPREALSSHPPFAIRRPQPESKNRRKYNVTRPDPDATPAGHGQKLVMRGVQGQSLTKQGWAWHGVDGARYLKDKRDKLKYAACQYGVILDAGSSGTRVYIYKWKDPAKALKKASASEAHILPKLKLHKSKKIHPGVSTFAENVASVGPDHLKALIDTALDEIPASQVSETPIFLLATAGVRFLPKHQQTSLLQGICTYLKANTQFQLPDCASNIQVISGETEGLYGWIAANYLLGGFDKPDEHAHGKGHHTYGFLDMGGASAQIAFAPNSTEAEKHSNDLKLVRLRRLDGSPAEYKVFTASWLGFGANKARERFVESLQEQYGSAKGDIPDPCLPKGLRTTLSGEPLSGKASDDALVGTGMFEECLRKTYPLLGKDAPCEDEPCLLNGQHVPAIDFDVNHFIGVSEYWHTTHGVFGQQSKVYDLIAYEQEVNNFCSQDWSVIENGLDKRKKTLEEKAENAREACFKASWLINVLYEGIGIPRIGLGDTPSHKVNATKALEKARDKGFLDPFQPIDTIGGVEVSWTLGKMVLYAAGQIPPKESPLPVGFGSNTGSEIPADFEFAGSKPLFSNTDDDYDDDDDDILTGRSMPFSSLLVLVLILLLIAYLLRKTELGSRVINKFRRYRKARSSSFVRRLFGRNSTPYERIMEEGDAAEFELGGTESDETDGSDGGEASRSVRGSRLAGPRLNFERFDDLRPPSVMDRHGLVVRTESCERLAPSLQMLNAGRRSRTGSPTRLKNSIITQES</sequence>
<keyword evidence="7" id="KW-1133">Transmembrane helix</keyword>
<keyword evidence="7" id="KW-0812">Transmembrane</keyword>
<evidence type="ECO:0000256" key="4">
    <source>
        <dbReference type="PIRSR" id="PIRSR600407-2"/>
    </source>
</evidence>
<dbReference type="GO" id="GO:0006256">
    <property type="term" value="P:UDP catabolic process"/>
    <property type="evidence" value="ECO:0007669"/>
    <property type="project" value="TreeGrafter"/>
</dbReference>
<reference evidence="8 9" key="1">
    <citation type="submission" date="2020-07" db="EMBL/GenBank/DDBJ databases">
        <title>Trichoderma asperellum IC-1 whole genome shotgun sequence.</title>
        <authorList>
            <person name="Kanamasa S."/>
            <person name="Takahashi H."/>
        </authorList>
    </citation>
    <scope>NUCLEOTIDE SEQUENCE [LARGE SCALE GENOMIC DNA]</scope>
    <source>
        <strain evidence="8 9">IC-1</strain>
    </source>
</reference>
<dbReference type="GO" id="GO:0016020">
    <property type="term" value="C:membrane"/>
    <property type="evidence" value="ECO:0007669"/>
    <property type="project" value="TreeGrafter"/>
</dbReference>
<feature type="region of interest" description="Disordered" evidence="6">
    <location>
        <begin position="783"/>
        <end position="806"/>
    </location>
</feature>
<dbReference type="GO" id="GO:0017111">
    <property type="term" value="F:ribonucleoside triphosphate phosphatase activity"/>
    <property type="evidence" value="ECO:0007669"/>
    <property type="project" value="TreeGrafter"/>
</dbReference>
<dbReference type="AlphaFoldDB" id="A0A6V8R297"/>
<protein>
    <submittedName>
        <fullName evidence="8">Golgi apyrase</fullName>
    </submittedName>
</protein>
<comment type="similarity">
    <text evidence="1 5">Belongs to the GDA1/CD39 NTPase family.</text>
</comment>
<evidence type="ECO:0000313" key="9">
    <source>
        <dbReference type="Proteomes" id="UP000517252"/>
    </source>
</evidence>
<feature type="region of interest" description="Disordered" evidence="6">
    <location>
        <begin position="853"/>
        <end position="873"/>
    </location>
</feature>
<dbReference type="Gene3D" id="3.30.420.150">
    <property type="entry name" value="Exopolyphosphatase. Domain 2"/>
    <property type="match status" value="1"/>
</dbReference>
<dbReference type="Pfam" id="PF01150">
    <property type="entry name" value="GDA1_CD39"/>
    <property type="match status" value="1"/>
</dbReference>
<gene>
    <name evidence="8" type="ORF">TASIC1_0010002700</name>
</gene>
<dbReference type="Gene3D" id="3.30.420.40">
    <property type="match status" value="1"/>
</dbReference>
<dbReference type="GO" id="GO:0045134">
    <property type="term" value="F:UDP phosphatase activity"/>
    <property type="evidence" value="ECO:0007669"/>
    <property type="project" value="TreeGrafter"/>
</dbReference>
<dbReference type="Proteomes" id="UP000517252">
    <property type="component" value="Unassembled WGS sequence"/>
</dbReference>
<evidence type="ECO:0000256" key="1">
    <source>
        <dbReference type="ARBA" id="ARBA00009283"/>
    </source>
</evidence>
<evidence type="ECO:0000256" key="3">
    <source>
        <dbReference type="PIRSR" id="PIRSR600407-1"/>
    </source>
</evidence>
<dbReference type="CDD" id="cd24039">
    <property type="entry name" value="ASKHA_NBD_YND1-like"/>
    <property type="match status" value="1"/>
</dbReference>
<feature type="active site" description="Proton acceptor" evidence="3">
    <location>
        <position position="348"/>
    </location>
</feature>
<accession>A0A6V8R297</accession>
<organism evidence="8 9">
    <name type="scientific">Trichoderma asperellum</name>
    <name type="common">Filamentous fungus</name>
    <dbReference type="NCBI Taxonomy" id="101201"/>
    <lineage>
        <taxon>Eukaryota</taxon>
        <taxon>Fungi</taxon>
        <taxon>Dikarya</taxon>
        <taxon>Ascomycota</taxon>
        <taxon>Pezizomycotina</taxon>
        <taxon>Sordariomycetes</taxon>
        <taxon>Hypocreomycetidae</taxon>
        <taxon>Hypocreales</taxon>
        <taxon>Hypocreaceae</taxon>
        <taxon>Trichoderma</taxon>
    </lineage>
</organism>
<dbReference type="PROSITE" id="PS01238">
    <property type="entry name" value="GDA1_CD39_NTPASE"/>
    <property type="match status" value="1"/>
</dbReference>
<dbReference type="PANTHER" id="PTHR11782:SF121">
    <property type="entry name" value="NUCLEOSIDE-DIPHOSPHATASE MIG-23"/>
    <property type="match status" value="1"/>
</dbReference>
<dbReference type="InterPro" id="IPR000407">
    <property type="entry name" value="GDA1_CD39_NTPase"/>
</dbReference>
<dbReference type="GO" id="GO:0004382">
    <property type="term" value="F:GDP phosphatase activity"/>
    <property type="evidence" value="ECO:0007669"/>
    <property type="project" value="TreeGrafter"/>
</dbReference>
<dbReference type="OrthoDB" id="6372431at2759"/>
<dbReference type="GO" id="GO:0005524">
    <property type="term" value="F:ATP binding"/>
    <property type="evidence" value="ECO:0007669"/>
    <property type="project" value="UniProtKB-KW"/>
</dbReference>
<keyword evidence="4" id="KW-0067">ATP-binding</keyword>
<proteinExistence type="inferred from homology"/>
<feature type="binding site" evidence="4">
    <location>
        <begin position="385"/>
        <end position="389"/>
    </location>
    <ligand>
        <name>ATP</name>
        <dbReference type="ChEBI" id="CHEBI:30616"/>
    </ligand>
</feature>
<dbReference type="GO" id="GO:0046036">
    <property type="term" value="P:CTP metabolic process"/>
    <property type="evidence" value="ECO:0007669"/>
    <property type="project" value="TreeGrafter"/>
</dbReference>
<dbReference type="PANTHER" id="PTHR11782">
    <property type="entry name" value="ADENOSINE/GUANOSINE DIPHOSPHATASE"/>
    <property type="match status" value="1"/>
</dbReference>
<evidence type="ECO:0000313" key="8">
    <source>
        <dbReference type="EMBL" id="GFP58216.1"/>
    </source>
</evidence>
<comment type="caution">
    <text evidence="8">The sequence shown here is derived from an EMBL/GenBank/DDBJ whole genome shotgun (WGS) entry which is preliminary data.</text>
</comment>
<feature type="transmembrane region" description="Helical" evidence="7">
    <location>
        <begin position="715"/>
        <end position="734"/>
    </location>
</feature>
<feature type="region of interest" description="Disordered" evidence="6">
    <location>
        <begin position="126"/>
        <end position="168"/>
    </location>
</feature>
<feature type="compositionally biased region" description="Polar residues" evidence="6">
    <location>
        <begin position="858"/>
        <end position="873"/>
    </location>
</feature>